<accession>A0AAE0KA79</accession>
<feature type="region of interest" description="Disordered" evidence="1">
    <location>
        <begin position="298"/>
        <end position="320"/>
    </location>
</feature>
<proteinExistence type="predicted"/>
<comment type="caution">
    <text evidence="2">The sequence shown here is derived from an EMBL/GenBank/DDBJ whole genome shotgun (WGS) entry which is preliminary data.</text>
</comment>
<dbReference type="AlphaFoldDB" id="A0AAE0KA79"/>
<keyword evidence="3" id="KW-1185">Reference proteome</keyword>
<dbReference type="Proteomes" id="UP001287356">
    <property type="component" value="Unassembled WGS sequence"/>
</dbReference>
<sequence>MAGTEDFGISVPLIFDPNEQGTNRTYLGNPIIQVEASGFTTTVTEQYVLHGQLSSSNKVPASLVVVHFSLHRDTSSKNRRFRHVTVGLTFTSSSDQPSDDPAIRCFAPAQDGSIGVIPTTVVRQQQHNASASAKVDATPAPINLGFSYEWKNQADWDQHVFATVSAKASMSTRTRDREGNNVVEWTVTENDREKQIPDSYQLAVVIERKNNDPFIVQAKVDASVDVLYALKEATKRVIGVRQPFKTYDPAKRSETGKLEYPENAKIDGSELGSLVSGRELDKYSYVHIVEQVTPVSLYGGTQVPTSQRPQGDGGGGVSDAKITEASKLGLNLNINLGSGTAYSSVEEEADSS</sequence>
<gene>
    <name evidence="2" type="ORF">B0T24DRAFT_593192</name>
</gene>
<evidence type="ECO:0000313" key="2">
    <source>
        <dbReference type="EMBL" id="KAK3372939.1"/>
    </source>
</evidence>
<evidence type="ECO:0000256" key="1">
    <source>
        <dbReference type="SAM" id="MobiDB-lite"/>
    </source>
</evidence>
<dbReference type="EMBL" id="JAULSN010000004">
    <property type="protein sequence ID" value="KAK3372939.1"/>
    <property type="molecule type" value="Genomic_DNA"/>
</dbReference>
<name>A0AAE0KA79_9PEZI</name>
<organism evidence="2 3">
    <name type="scientific">Lasiosphaeria ovina</name>
    <dbReference type="NCBI Taxonomy" id="92902"/>
    <lineage>
        <taxon>Eukaryota</taxon>
        <taxon>Fungi</taxon>
        <taxon>Dikarya</taxon>
        <taxon>Ascomycota</taxon>
        <taxon>Pezizomycotina</taxon>
        <taxon>Sordariomycetes</taxon>
        <taxon>Sordariomycetidae</taxon>
        <taxon>Sordariales</taxon>
        <taxon>Lasiosphaeriaceae</taxon>
        <taxon>Lasiosphaeria</taxon>
    </lineage>
</organism>
<reference evidence="2" key="2">
    <citation type="submission" date="2023-06" db="EMBL/GenBank/DDBJ databases">
        <authorList>
            <consortium name="Lawrence Berkeley National Laboratory"/>
            <person name="Haridas S."/>
            <person name="Hensen N."/>
            <person name="Bonometti L."/>
            <person name="Westerberg I."/>
            <person name="Brannstrom I.O."/>
            <person name="Guillou S."/>
            <person name="Cros-Aarteil S."/>
            <person name="Calhoun S."/>
            <person name="Kuo A."/>
            <person name="Mondo S."/>
            <person name="Pangilinan J."/>
            <person name="Riley R."/>
            <person name="Labutti K."/>
            <person name="Andreopoulos B."/>
            <person name="Lipzen A."/>
            <person name="Chen C."/>
            <person name="Yanf M."/>
            <person name="Daum C."/>
            <person name="Ng V."/>
            <person name="Clum A."/>
            <person name="Steindorff A."/>
            <person name="Ohm R."/>
            <person name="Martin F."/>
            <person name="Silar P."/>
            <person name="Natvig D."/>
            <person name="Lalanne C."/>
            <person name="Gautier V."/>
            <person name="Ament-Velasquez S.L."/>
            <person name="Kruys A."/>
            <person name="Hutchinson M.I."/>
            <person name="Powell A.J."/>
            <person name="Barry K."/>
            <person name="Miller A.N."/>
            <person name="Grigoriev I.V."/>
            <person name="Debuchy R."/>
            <person name="Gladieux P."/>
            <person name="Thoren M.H."/>
            <person name="Johannesson H."/>
        </authorList>
    </citation>
    <scope>NUCLEOTIDE SEQUENCE</scope>
    <source>
        <strain evidence="2">CBS 958.72</strain>
    </source>
</reference>
<reference evidence="2" key="1">
    <citation type="journal article" date="2023" name="Mol. Phylogenet. Evol.">
        <title>Genome-scale phylogeny and comparative genomics of the fungal order Sordariales.</title>
        <authorList>
            <person name="Hensen N."/>
            <person name="Bonometti L."/>
            <person name="Westerberg I."/>
            <person name="Brannstrom I.O."/>
            <person name="Guillou S."/>
            <person name="Cros-Aarteil S."/>
            <person name="Calhoun S."/>
            <person name="Haridas S."/>
            <person name="Kuo A."/>
            <person name="Mondo S."/>
            <person name="Pangilinan J."/>
            <person name="Riley R."/>
            <person name="LaButti K."/>
            <person name="Andreopoulos B."/>
            <person name="Lipzen A."/>
            <person name="Chen C."/>
            <person name="Yan M."/>
            <person name="Daum C."/>
            <person name="Ng V."/>
            <person name="Clum A."/>
            <person name="Steindorff A."/>
            <person name="Ohm R.A."/>
            <person name="Martin F."/>
            <person name="Silar P."/>
            <person name="Natvig D.O."/>
            <person name="Lalanne C."/>
            <person name="Gautier V."/>
            <person name="Ament-Velasquez S.L."/>
            <person name="Kruys A."/>
            <person name="Hutchinson M.I."/>
            <person name="Powell A.J."/>
            <person name="Barry K."/>
            <person name="Miller A.N."/>
            <person name="Grigoriev I.V."/>
            <person name="Debuchy R."/>
            <person name="Gladieux P."/>
            <person name="Hiltunen Thoren M."/>
            <person name="Johannesson H."/>
        </authorList>
    </citation>
    <scope>NUCLEOTIDE SEQUENCE</scope>
    <source>
        <strain evidence="2">CBS 958.72</strain>
    </source>
</reference>
<evidence type="ECO:0000313" key="3">
    <source>
        <dbReference type="Proteomes" id="UP001287356"/>
    </source>
</evidence>
<protein>
    <submittedName>
        <fullName evidence="2">Uncharacterized protein</fullName>
    </submittedName>
</protein>